<dbReference type="InterPro" id="IPR002563">
    <property type="entry name" value="Flavin_Rdtase-like_dom"/>
</dbReference>
<evidence type="ECO:0000256" key="2">
    <source>
        <dbReference type="ARBA" id="ARBA00022630"/>
    </source>
</evidence>
<accession>A0ABV6DLH2</accession>
<evidence type="ECO:0000256" key="1">
    <source>
        <dbReference type="ARBA" id="ARBA00001917"/>
    </source>
</evidence>
<dbReference type="SUPFAM" id="SSF50475">
    <property type="entry name" value="FMN-binding split barrel"/>
    <property type="match status" value="1"/>
</dbReference>
<dbReference type="InterPro" id="IPR012349">
    <property type="entry name" value="Split_barrel_FMN-bd"/>
</dbReference>
<proteinExistence type="inferred from homology"/>
<keyword evidence="6" id="KW-0560">Oxidoreductase</keyword>
<reference evidence="6 7" key="1">
    <citation type="submission" date="2024-09" db="EMBL/GenBank/DDBJ databases">
        <authorList>
            <person name="Sun Q."/>
            <person name="Mori K."/>
        </authorList>
    </citation>
    <scope>NUCLEOTIDE SEQUENCE [LARGE SCALE GENOMIC DNA]</scope>
    <source>
        <strain evidence="6 7">CCM 7759</strain>
    </source>
</reference>
<evidence type="ECO:0000259" key="5">
    <source>
        <dbReference type="SMART" id="SM00903"/>
    </source>
</evidence>
<dbReference type="Pfam" id="PF01613">
    <property type="entry name" value="Flavin_Reduct"/>
    <property type="match status" value="1"/>
</dbReference>
<dbReference type="Gene3D" id="2.30.110.10">
    <property type="entry name" value="Electron Transport, Fmn-binding Protein, Chain A"/>
    <property type="match status" value="1"/>
</dbReference>
<evidence type="ECO:0000256" key="3">
    <source>
        <dbReference type="ARBA" id="ARBA00022643"/>
    </source>
</evidence>
<comment type="cofactor">
    <cofactor evidence="1">
        <name>FMN</name>
        <dbReference type="ChEBI" id="CHEBI:58210"/>
    </cofactor>
</comment>
<keyword evidence="7" id="KW-1185">Reference proteome</keyword>
<dbReference type="EC" id="1.5.1.-" evidence="6"/>
<evidence type="ECO:0000313" key="7">
    <source>
        <dbReference type="Proteomes" id="UP001589776"/>
    </source>
</evidence>
<dbReference type="GO" id="GO:0016491">
    <property type="term" value="F:oxidoreductase activity"/>
    <property type="evidence" value="ECO:0007669"/>
    <property type="project" value="UniProtKB-KW"/>
</dbReference>
<keyword evidence="2" id="KW-0285">Flavoprotein</keyword>
<feature type="domain" description="Flavin reductase like" evidence="5">
    <location>
        <begin position="20"/>
        <end position="177"/>
    </location>
</feature>
<name>A0ABV6DLH2_9BACL</name>
<dbReference type="PANTHER" id="PTHR33798:SF5">
    <property type="entry name" value="FLAVIN REDUCTASE LIKE DOMAIN-CONTAINING PROTEIN"/>
    <property type="match status" value="1"/>
</dbReference>
<comment type="similarity">
    <text evidence="4">Belongs to the flavoredoxin family.</text>
</comment>
<keyword evidence="3" id="KW-0288">FMN</keyword>
<dbReference type="Proteomes" id="UP001589776">
    <property type="component" value="Unassembled WGS sequence"/>
</dbReference>
<gene>
    <name evidence="6" type="ORF">ACFFK0_13470</name>
</gene>
<evidence type="ECO:0000256" key="4">
    <source>
        <dbReference type="ARBA" id="ARBA00038054"/>
    </source>
</evidence>
<comment type="caution">
    <text evidence="6">The sequence shown here is derived from an EMBL/GenBank/DDBJ whole genome shotgun (WGS) entry which is preliminary data.</text>
</comment>
<dbReference type="EMBL" id="JBHLWN010000051">
    <property type="protein sequence ID" value="MFC0213453.1"/>
    <property type="molecule type" value="Genomic_DNA"/>
</dbReference>
<dbReference type="RefSeq" id="WP_377470827.1">
    <property type="nucleotide sequence ID" value="NZ_JBHLWN010000051.1"/>
</dbReference>
<dbReference type="PANTHER" id="PTHR33798">
    <property type="entry name" value="FLAVOPROTEIN OXYGENASE"/>
    <property type="match status" value="1"/>
</dbReference>
<organism evidence="6 7">
    <name type="scientific">Paenibacillus chartarius</name>
    <dbReference type="NCBI Taxonomy" id="747481"/>
    <lineage>
        <taxon>Bacteria</taxon>
        <taxon>Bacillati</taxon>
        <taxon>Bacillota</taxon>
        <taxon>Bacilli</taxon>
        <taxon>Bacillales</taxon>
        <taxon>Paenibacillaceae</taxon>
        <taxon>Paenibacillus</taxon>
    </lineage>
</organism>
<dbReference type="SMART" id="SM00903">
    <property type="entry name" value="Flavin_Reduct"/>
    <property type="match status" value="1"/>
</dbReference>
<sequence length="214" mass="22659">MLSIDPGQQDDRANYRLLIGTVVPRPIALVTTLSEQGVLNAAPFSYFNIVAARPPMVSVSVQRKPGGALKDTARNALASGAFVVHIADESYVSALNMTAAPLPPEESEPALAGLTPVASEAVAVPGLAEAKVRLECVLERAIPLGGTGEAPACDLLIGRVVRFHVDASLYTAGPDGETRQAPPDIDVERLRPVARLAGDDYSRLGERFTVERPR</sequence>
<protein>
    <submittedName>
        <fullName evidence="6">Flavin reductase family protein</fullName>
        <ecNumber evidence="6">1.5.1.-</ecNumber>
    </submittedName>
</protein>
<evidence type="ECO:0000313" key="6">
    <source>
        <dbReference type="EMBL" id="MFC0213453.1"/>
    </source>
</evidence>